<keyword evidence="4" id="KW-1185">Reference proteome</keyword>
<feature type="domain" description="TadE-like" evidence="2">
    <location>
        <begin position="19"/>
        <end position="61"/>
    </location>
</feature>
<organism evidence="3 4">
    <name type="scientific">Roseivivax lentus</name>
    <dbReference type="NCBI Taxonomy" id="633194"/>
    <lineage>
        <taxon>Bacteria</taxon>
        <taxon>Pseudomonadati</taxon>
        <taxon>Pseudomonadota</taxon>
        <taxon>Alphaproteobacteria</taxon>
        <taxon>Rhodobacterales</taxon>
        <taxon>Roseobacteraceae</taxon>
        <taxon>Roseivivax</taxon>
    </lineage>
</organism>
<dbReference type="STRING" id="633194.SAMN05421759_10494"/>
<dbReference type="RefSeq" id="WP_076447359.1">
    <property type="nucleotide sequence ID" value="NZ_FTOQ01000004.1"/>
</dbReference>
<sequence length="210" mass="21696">MRPLAGITALRRFGRDEDGGAMVEFAIVVSVFFLMFFKILDFGIFSSTNLNAEKMTQLAARMATVRPAACSGVPERIARGTATPPPRFGTSCRAVAGACATVATVTCTADATDATAAEIWARISPALPGTVTISDLSFTYAHDATLGYLGGPYTPIVTAELTLPAFSFAAPIGAMATQISGGASGFTGTPQYRTISISIPAEDLALGTNG</sequence>
<dbReference type="Proteomes" id="UP000186684">
    <property type="component" value="Unassembled WGS sequence"/>
</dbReference>
<keyword evidence="1" id="KW-1133">Transmembrane helix</keyword>
<accession>A0A1N7M8Z5</accession>
<name>A0A1N7M8Z5_9RHOB</name>
<reference evidence="4" key="1">
    <citation type="submission" date="2017-01" db="EMBL/GenBank/DDBJ databases">
        <authorList>
            <person name="Varghese N."/>
            <person name="Submissions S."/>
        </authorList>
    </citation>
    <scope>NUCLEOTIDE SEQUENCE [LARGE SCALE GENOMIC DNA]</scope>
    <source>
        <strain evidence="4">DSM 29430</strain>
    </source>
</reference>
<dbReference type="EMBL" id="FTOQ01000004">
    <property type="protein sequence ID" value="SIS82560.1"/>
    <property type="molecule type" value="Genomic_DNA"/>
</dbReference>
<protein>
    <submittedName>
        <fullName evidence="3">TadE-like protein</fullName>
    </submittedName>
</protein>
<dbReference type="Pfam" id="PF07811">
    <property type="entry name" value="TadE"/>
    <property type="match status" value="1"/>
</dbReference>
<dbReference type="AlphaFoldDB" id="A0A1N7M8Z5"/>
<keyword evidence="1" id="KW-0812">Transmembrane</keyword>
<dbReference type="InterPro" id="IPR012495">
    <property type="entry name" value="TadE-like_dom"/>
</dbReference>
<feature type="transmembrane region" description="Helical" evidence="1">
    <location>
        <begin position="21"/>
        <end position="40"/>
    </location>
</feature>
<keyword evidence="1" id="KW-0472">Membrane</keyword>
<dbReference type="OrthoDB" id="7856227at2"/>
<evidence type="ECO:0000313" key="3">
    <source>
        <dbReference type="EMBL" id="SIS82560.1"/>
    </source>
</evidence>
<proteinExistence type="predicted"/>
<evidence type="ECO:0000259" key="2">
    <source>
        <dbReference type="Pfam" id="PF07811"/>
    </source>
</evidence>
<evidence type="ECO:0000313" key="4">
    <source>
        <dbReference type="Proteomes" id="UP000186684"/>
    </source>
</evidence>
<evidence type="ECO:0000256" key="1">
    <source>
        <dbReference type="SAM" id="Phobius"/>
    </source>
</evidence>
<gene>
    <name evidence="3" type="ORF">SAMN05421759_10494</name>
</gene>